<feature type="transmembrane region" description="Helical" evidence="7">
    <location>
        <begin position="214"/>
        <end position="236"/>
    </location>
</feature>
<feature type="transmembrane region" description="Helical" evidence="7">
    <location>
        <begin position="52"/>
        <end position="85"/>
    </location>
</feature>
<dbReference type="RefSeq" id="WP_101522764.1">
    <property type="nucleotide sequence ID" value="NZ_PKLZ01000016.1"/>
</dbReference>
<keyword evidence="4 7" id="KW-0812">Transmembrane</keyword>
<keyword evidence="5 7" id="KW-1133">Transmembrane helix</keyword>
<comment type="caution">
    <text evidence="8">The sequence shown here is derived from an EMBL/GenBank/DDBJ whole genome shotgun (WGS) entry which is preliminary data.</text>
</comment>
<evidence type="ECO:0000256" key="1">
    <source>
        <dbReference type="ARBA" id="ARBA00004429"/>
    </source>
</evidence>
<comment type="subcellular location">
    <subcellularLocation>
        <location evidence="1">Cell inner membrane</location>
        <topology evidence="1">Multi-pass membrane protein</topology>
    </subcellularLocation>
</comment>
<protein>
    <submittedName>
        <fullName evidence="8">ABC transporter permease</fullName>
    </submittedName>
</protein>
<dbReference type="PANTHER" id="PTHR32196">
    <property type="entry name" value="ABC TRANSPORTER PERMEASE PROTEIN YPHD-RELATED-RELATED"/>
    <property type="match status" value="1"/>
</dbReference>
<proteinExistence type="inferred from homology"/>
<sequence length="331" mass="34184">MSPSIVGRIRLPWNSLGLVAVLLVLILLFSSLSDYFFSAVTFRTLANQIPTLTVVAVGMTFVLLIAGIDLSVGSVMALCAAVMGVLMADSGWPLVPALLASLLTGLACGSFSGLVSARWAIPSFVVTLGMLEIARGGAYLVTGSETKYLGPAVGRIGEPIAGLGLSPALIGAIVVVALAQFILVKTVFGRYMIAIGTNEEAVRLSGINTVRWKVVVFAIAGVLAALGGVFQLGYLQSADPNAGIGLELSAIAAVVIGGTSLSGGRGSVVNTFLGVLIIAVMQTGLAQLGVSEPGKRIITGLVIIGAVLFDQYREPLGKLLTRRYEPKRGIS</sequence>
<keyword evidence="3" id="KW-1003">Cell membrane</keyword>
<evidence type="ECO:0000256" key="3">
    <source>
        <dbReference type="ARBA" id="ARBA00022475"/>
    </source>
</evidence>
<feature type="transmembrane region" description="Helical" evidence="7">
    <location>
        <begin position="97"/>
        <end position="121"/>
    </location>
</feature>
<dbReference type="OrthoDB" id="5422926at2"/>
<dbReference type="EMBL" id="PKLZ01000016">
    <property type="protein sequence ID" value="PLW81173.1"/>
    <property type="molecule type" value="Genomic_DNA"/>
</dbReference>
<evidence type="ECO:0000256" key="7">
    <source>
        <dbReference type="SAM" id="Phobius"/>
    </source>
</evidence>
<dbReference type="GO" id="GO:0005886">
    <property type="term" value="C:plasma membrane"/>
    <property type="evidence" value="ECO:0007669"/>
    <property type="project" value="UniProtKB-SubCell"/>
</dbReference>
<evidence type="ECO:0000313" key="9">
    <source>
        <dbReference type="Proteomes" id="UP000234845"/>
    </source>
</evidence>
<dbReference type="Proteomes" id="UP000234845">
    <property type="component" value="Unassembled WGS sequence"/>
</dbReference>
<reference evidence="9" key="1">
    <citation type="submission" date="2017-11" db="EMBL/GenBank/DDBJ databases">
        <title>The draft genome sequence of Chromatocurvus sp. F02.</title>
        <authorList>
            <person name="Du Z.-J."/>
            <person name="Chang Y.-Q."/>
        </authorList>
    </citation>
    <scope>NUCLEOTIDE SEQUENCE [LARGE SCALE GENOMIC DNA]</scope>
    <source>
        <strain evidence="9">F02</strain>
    </source>
</reference>
<feature type="transmembrane region" description="Helical" evidence="7">
    <location>
        <begin position="168"/>
        <end position="193"/>
    </location>
</feature>
<evidence type="ECO:0000313" key="8">
    <source>
        <dbReference type="EMBL" id="PLW81173.1"/>
    </source>
</evidence>
<evidence type="ECO:0000256" key="4">
    <source>
        <dbReference type="ARBA" id="ARBA00022692"/>
    </source>
</evidence>
<name>A0A2N5XYF7_9GAMM</name>
<feature type="transmembrane region" description="Helical" evidence="7">
    <location>
        <begin position="268"/>
        <end position="290"/>
    </location>
</feature>
<evidence type="ECO:0000256" key="6">
    <source>
        <dbReference type="ARBA" id="ARBA00023136"/>
    </source>
</evidence>
<comment type="similarity">
    <text evidence="2">Belongs to the binding-protein-dependent transport system permease family. AraH/RbsC subfamily.</text>
</comment>
<dbReference type="CDD" id="cd06579">
    <property type="entry name" value="TM_PBP1_transp_AraH_like"/>
    <property type="match status" value="1"/>
</dbReference>
<feature type="transmembrane region" description="Helical" evidence="7">
    <location>
        <begin position="242"/>
        <end position="261"/>
    </location>
</feature>
<dbReference type="InterPro" id="IPR001851">
    <property type="entry name" value="ABC_transp_permease"/>
</dbReference>
<evidence type="ECO:0000256" key="5">
    <source>
        <dbReference type="ARBA" id="ARBA00022989"/>
    </source>
</evidence>
<accession>A0A2N5XYF7</accession>
<evidence type="ECO:0000256" key="2">
    <source>
        <dbReference type="ARBA" id="ARBA00007942"/>
    </source>
</evidence>
<gene>
    <name evidence="8" type="ORF">CWI75_17215</name>
</gene>
<dbReference type="PANTHER" id="PTHR32196:SF72">
    <property type="entry name" value="RIBOSE IMPORT PERMEASE PROTEIN RBSC"/>
    <property type="match status" value="1"/>
</dbReference>
<organism evidence="8 9">
    <name type="scientific">Kineobactrum sediminis</name>
    <dbReference type="NCBI Taxonomy" id="1905677"/>
    <lineage>
        <taxon>Bacteria</taxon>
        <taxon>Pseudomonadati</taxon>
        <taxon>Pseudomonadota</taxon>
        <taxon>Gammaproteobacteria</taxon>
        <taxon>Cellvibrionales</taxon>
        <taxon>Halieaceae</taxon>
        <taxon>Kineobactrum</taxon>
    </lineage>
</organism>
<dbReference type="Pfam" id="PF02653">
    <property type="entry name" value="BPD_transp_2"/>
    <property type="match status" value="1"/>
</dbReference>
<keyword evidence="9" id="KW-1185">Reference proteome</keyword>
<dbReference type="AlphaFoldDB" id="A0A2N5XYF7"/>
<dbReference type="GO" id="GO:0022857">
    <property type="term" value="F:transmembrane transporter activity"/>
    <property type="evidence" value="ECO:0007669"/>
    <property type="project" value="InterPro"/>
</dbReference>
<keyword evidence="6 7" id="KW-0472">Membrane</keyword>
<feature type="transmembrane region" description="Helical" evidence="7">
    <location>
        <begin position="12"/>
        <end position="32"/>
    </location>
</feature>